<dbReference type="InterPro" id="IPR002563">
    <property type="entry name" value="Flavin_Rdtase-like_dom"/>
</dbReference>
<evidence type="ECO:0000313" key="4">
    <source>
        <dbReference type="Proteomes" id="UP001364156"/>
    </source>
</evidence>
<dbReference type="EMBL" id="CP146069">
    <property type="protein sequence ID" value="WWR47064.1"/>
    <property type="molecule type" value="Genomic_DNA"/>
</dbReference>
<dbReference type="InterPro" id="IPR012349">
    <property type="entry name" value="Split_barrel_FMN-bd"/>
</dbReference>
<gene>
    <name evidence="3" type="ORF">RZ517_02415</name>
</gene>
<dbReference type="PANTHER" id="PTHR30466">
    <property type="entry name" value="FLAVIN REDUCTASE"/>
    <property type="match status" value="1"/>
</dbReference>
<evidence type="ECO:0000256" key="1">
    <source>
        <dbReference type="ARBA" id="ARBA00023002"/>
    </source>
</evidence>
<organism evidence="3 4">
    <name type="scientific">Roseovarius phycicola</name>
    <dbReference type="NCBI Taxonomy" id="3080976"/>
    <lineage>
        <taxon>Bacteria</taxon>
        <taxon>Pseudomonadati</taxon>
        <taxon>Pseudomonadota</taxon>
        <taxon>Alphaproteobacteria</taxon>
        <taxon>Rhodobacterales</taxon>
        <taxon>Roseobacteraceae</taxon>
        <taxon>Roseovarius</taxon>
    </lineage>
</organism>
<protein>
    <submittedName>
        <fullName evidence="3">Flavin reductase family protein</fullName>
        <ecNumber evidence="3">1.-.-.-</ecNumber>
    </submittedName>
</protein>
<accession>A0ABZ2HGA3</accession>
<dbReference type="Proteomes" id="UP001364156">
    <property type="component" value="Chromosome"/>
</dbReference>
<sequence length="172" mass="18287">MTAMFRNAPMPHENPDRFIAAMAGAATQVSVVTTDGPSGRFGVTVSAFSSVSAEPPLVLVCINRRSPSVTAIEANGVFCVNLLGDDQTEIANCFAGRPGDVTPYDFSCAEWERAATTAPLLSSALASFDCHIETSYDAGTHRIFIGRVARAISQDAAPLAFSKRTYQALRPL</sequence>
<dbReference type="Pfam" id="PF01613">
    <property type="entry name" value="Flavin_Reduct"/>
    <property type="match status" value="1"/>
</dbReference>
<dbReference type="SUPFAM" id="SSF50475">
    <property type="entry name" value="FMN-binding split barrel"/>
    <property type="match status" value="1"/>
</dbReference>
<proteinExistence type="predicted"/>
<dbReference type="PANTHER" id="PTHR30466:SF1">
    <property type="entry name" value="FMN REDUCTASE (NADH) RUTF"/>
    <property type="match status" value="1"/>
</dbReference>
<keyword evidence="1 3" id="KW-0560">Oxidoreductase</keyword>
<reference evidence="3 4" key="1">
    <citation type="submission" date="2023-10" db="EMBL/GenBank/DDBJ databases">
        <title>Roseovarius strain S88 nov., isolated from a marine algae.</title>
        <authorList>
            <person name="Lee M.W."/>
            <person name="Lee J.K."/>
            <person name="Kim J.M."/>
            <person name="Choi D.G."/>
            <person name="Baek J.H."/>
            <person name="Bayburt H."/>
            <person name="Jung J.J."/>
            <person name="Han D.M."/>
            <person name="Jeon C.O."/>
        </authorList>
    </citation>
    <scope>NUCLEOTIDE SEQUENCE [LARGE SCALE GENOMIC DNA]</scope>
    <source>
        <strain evidence="3 4">S88</strain>
    </source>
</reference>
<dbReference type="EC" id="1.-.-.-" evidence="3"/>
<dbReference type="InterPro" id="IPR050268">
    <property type="entry name" value="NADH-dep_flavin_reductase"/>
</dbReference>
<dbReference type="Gene3D" id="2.30.110.10">
    <property type="entry name" value="Electron Transport, Fmn-binding Protein, Chain A"/>
    <property type="match status" value="1"/>
</dbReference>
<name>A0ABZ2HGA3_9RHOB</name>
<dbReference type="SMART" id="SM00903">
    <property type="entry name" value="Flavin_Reduct"/>
    <property type="match status" value="1"/>
</dbReference>
<evidence type="ECO:0000313" key="3">
    <source>
        <dbReference type="EMBL" id="WWR47064.1"/>
    </source>
</evidence>
<keyword evidence="4" id="KW-1185">Reference proteome</keyword>
<feature type="domain" description="Flavin reductase like" evidence="2">
    <location>
        <begin position="22"/>
        <end position="168"/>
    </location>
</feature>
<dbReference type="RefSeq" id="WP_338549902.1">
    <property type="nucleotide sequence ID" value="NZ_CP146069.1"/>
</dbReference>
<evidence type="ECO:0000259" key="2">
    <source>
        <dbReference type="SMART" id="SM00903"/>
    </source>
</evidence>
<dbReference type="GO" id="GO:0016491">
    <property type="term" value="F:oxidoreductase activity"/>
    <property type="evidence" value="ECO:0007669"/>
    <property type="project" value="UniProtKB-KW"/>
</dbReference>